<keyword evidence="2" id="KW-0805">Transcription regulation</keyword>
<evidence type="ECO:0000313" key="7">
    <source>
        <dbReference type="EMBL" id="AVP97873.1"/>
    </source>
</evidence>
<reference evidence="7 8" key="1">
    <citation type="submission" date="2018-03" db="EMBL/GenBank/DDBJ databases">
        <title>Ahniella affigens gen. nov., sp. nov., a gammaproteobacterium isolated from sandy soil near a stream.</title>
        <authorList>
            <person name="Ko Y."/>
            <person name="Kim J.-H."/>
        </authorList>
    </citation>
    <scope>NUCLEOTIDE SEQUENCE [LARGE SCALE GENOMIC DNA]</scope>
    <source>
        <strain evidence="7 8">D13</strain>
    </source>
</reference>
<dbReference type="InterPro" id="IPR007627">
    <property type="entry name" value="RNA_pol_sigma70_r2"/>
</dbReference>
<gene>
    <name evidence="7" type="ORF">C7S18_11995</name>
</gene>
<dbReference type="Pfam" id="PF08281">
    <property type="entry name" value="Sigma70_r4_2"/>
    <property type="match status" value="1"/>
</dbReference>
<evidence type="ECO:0000256" key="2">
    <source>
        <dbReference type="ARBA" id="ARBA00023015"/>
    </source>
</evidence>
<dbReference type="SUPFAM" id="SSF88946">
    <property type="entry name" value="Sigma2 domain of RNA polymerase sigma factors"/>
    <property type="match status" value="1"/>
</dbReference>
<name>A0A2P1PSR2_9GAMM</name>
<dbReference type="InterPro" id="IPR039425">
    <property type="entry name" value="RNA_pol_sigma-70-like"/>
</dbReference>
<dbReference type="GO" id="GO:0016987">
    <property type="term" value="F:sigma factor activity"/>
    <property type="evidence" value="ECO:0007669"/>
    <property type="project" value="UniProtKB-KW"/>
</dbReference>
<keyword evidence="4" id="KW-0804">Transcription</keyword>
<dbReference type="InterPro" id="IPR036388">
    <property type="entry name" value="WH-like_DNA-bd_sf"/>
</dbReference>
<dbReference type="Gene3D" id="1.10.10.10">
    <property type="entry name" value="Winged helix-like DNA-binding domain superfamily/Winged helix DNA-binding domain"/>
    <property type="match status" value="1"/>
</dbReference>
<feature type="domain" description="RNA polymerase sigma factor 70 region 4 type 2" evidence="6">
    <location>
        <begin position="119"/>
        <end position="171"/>
    </location>
</feature>
<dbReference type="InterPro" id="IPR013249">
    <property type="entry name" value="RNA_pol_sigma70_r4_t2"/>
</dbReference>
<proteinExistence type="inferred from homology"/>
<dbReference type="NCBIfam" id="TIGR02937">
    <property type="entry name" value="sigma70-ECF"/>
    <property type="match status" value="1"/>
</dbReference>
<dbReference type="InterPro" id="IPR014284">
    <property type="entry name" value="RNA_pol_sigma-70_dom"/>
</dbReference>
<dbReference type="SUPFAM" id="SSF88659">
    <property type="entry name" value="Sigma3 and sigma4 domains of RNA polymerase sigma factors"/>
    <property type="match status" value="1"/>
</dbReference>
<feature type="domain" description="RNA polymerase sigma-70 region 2" evidence="5">
    <location>
        <begin position="29"/>
        <end position="95"/>
    </location>
</feature>
<dbReference type="EMBL" id="CP027860">
    <property type="protein sequence ID" value="AVP97873.1"/>
    <property type="molecule type" value="Genomic_DNA"/>
</dbReference>
<dbReference type="Proteomes" id="UP000241074">
    <property type="component" value="Chromosome"/>
</dbReference>
<dbReference type="InterPro" id="IPR013324">
    <property type="entry name" value="RNA_pol_sigma_r3/r4-like"/>
</dbReference>
<evidence type="ECO:0000256" key="4">
    <source>
        <dbReference type="ARBA" id="ARBA00023163"/>
    </source>
</evidence>
<evidence type="ECO:0000259" key="6">
    <source>
        <dbReference type="Pfam" id="PF08281"/>
    </source>
</evidence>
<organism evidence="7 8">
    <name type="scientific">Ahniella affigens</name>
    <dbReference type="NCBI Taxonomy" id="2021234"/>
    <lineage>
        <taxon>Bacteria</taxon>
        <taxon>Pseudomonadati</taxon>
        <taxon>Pseudomonadota</taxon>
        <taxon>Gammaproteobacteria</taxon>
        <taxon>Lysobacterales</taxon>
        <taxon>Rhodanobacteraceae</taxon>
        <taxon>Ahniella</taxon>
    </lineage>
</organism>
<dbReference type="Pfam" id="PF04542">
    <property type="entry name" value="Sigma70_r2"/>
    <property type="match status" value="1"/>
</dbReference>
<keyword evidence="8" id="KW-1185">Reference proteome</keyword>
<evidence type="ECO:0000313" key="8">
    <source>
        <dbReference type="Proteomes" id="UP000241074"/>
    </source>
</evidence>
<dbReference type="CDD" id="cd06171">
    <property type="entry name" value="Sigma70_r4"/>
    <property type="match status" value="1"/>
</dbReference>
<dbReference type="PANTHER" id="PTHR43133:SF46">
    <property type="entry name" value="RNA POLYMERASE SIGMA-70 FACTOR ECF SUBFAMILY"/>
    <property type="match status" value="1"/>
</dbReference>
<dbReference type="OrthoDB" id="6236508at2"/>
<protein>
    <submittedName>
        <fullName evidence="7">RNA polymerase subunit sigma-24</fullName>
    </submittedName>
</protein>
<comment type="similarity">
    <text evidence="1">Belongs to the sigma-70 factor family. ECF subfamily.</text>
</comment>
<dbReference type="AlphaFoldDB" id="A0A2P1PSR2"/>
<dbReference type="GO" id="GO:0006352">
    <property type="term" value="P:DNA-templated transcription initiation"/>
    <property type="evidence" value="ECO:0007669"/>
    <property type="project" value="InterPro"/>
</dbReference>
<evidence type="ECO:0000259" key="5">
    <source>
        <dbReference type="Pfam" id="PF04542"/>
    </source>
</evidence>
<dbReference type="PANTHER" id="PTHR43133">
    <property type="entry name" value="RNA POLYMERASE ECF-TYPE SIGMA FACTO"/>
    <property type="match status" value="1"/>
</dbReference>
<reference evidence="7 8" key="2">
    <citation type="submission" date="2018-03" db="EMBL/GenBank/DDBJ databases">
        <authorList>
            <person name="Keele B.F."/>
        </authorList>
    </citation>
    <scope>NUCLEOTIDE SEQUENCE [LARGE SCALE GENOMIC DNA]</scope>
    <source>
        <strain evidence="7 8">D13</strain>
    </source>
</reference>
<accession>A0A2P1PSR2</accession>
<evidence type="ECO:0000256" key="3">
    <source>
        <dbReference type="ARBA" id="ARBA00023082"/>
    </source>
</evidence>
<evidence type="ECO:0000256" key="1">
    <source>
        <dbReference type="ARBA" id="ARBA00010641"/>
    </source>
</evidence>
<dbReference type="KEGG" id="xba:C7S18_11995"/>
<dbReference type="InterPro" id="IPR013325">
    <property type="entry name" value="RNA_pol_sigma_r2"/>
</dbReference>
<dbReference type="RefSeq" id="WP_106891793.1">
    <property type="nucleotide sequence ID" value="NZ_CP027860.1"/>
</dbReference>
<keyword evidence="3" id="KW-0731">Sigma factor</keyword>
<sequence length="184" mass="21328">MSNSSFAIEIPEITLAAARKGELRAFEAIYRQFERPAYTLALRMLGDPEQAQETVHDGMLAVFKRICQFRGESPFWAWTRQIVVNEALMRLRKRQPMESLDDLAEPGIEHAHFMPLHGRELERALMRLPELTRSVLWLYHVEGYTHEEIAESFGKTVSFSKSQLSRGMERLRAHLVPEPELSYV</sequence>
<dbReference type="GO" id="GO:0003677">
    <property type="term" value="F:DNA binding"/>
    <property type="evidence" value="ECO:0007669"/>
    <property type="project" value="InterPro"/>
</dbReference>
<dbReference type="Gene3D" id="1.10.1740.10">
    <property type="match status" value="1"/>
</dbReference>